<comment type="similarity">
    <text evidence="1">Belongs to the NmrA-type oxidoreductase family.</text>
</comment>
<name>A0AAD4F164_9PEZI</name>
<dbReference type="Pfam" id="PF05368">
    <property type="entry name" value="NmrA"/>
    <property type="match status" value="1"/>
</dbReference>
<evidence type="ECO:0000256" key="2">
    <source>
        <dbReference type="ARBA" id="ARBA00022857"/>
    </source>
</evidence>
<dbReference type="Proteomes" id="UP001197093">
    <property type="component" value="Unassembled WGS sequence"/>
</dbReference>
<keyword evidence="2" id="KW-0521">NADP</keyword>
<dbReference type="GO" id="GO:0005634">
    <property type="term" value="C:nucleus"/>
    <property type="evidence" value="ECO:0007669"/>
    <property type="project" value="TreeGrafter"/>
</dbReference>
<dbReference type="InterPro" id="IPR036291">
    <property type="entry name" value="NAD(P)-bd_dom_sf"/>
</dbReference>
<evidence type="ECO:0000313" key="5">
    <source>
        <dbReference type="Proteomes" id="UP001197093"/>
    </source>
</evidence>
<organism evidence="4 5">
    <name type="scientific">Staphylotrichum longicolle</name>
    <dbReference type="NCBI Taxonomy" id="669026"/>
    <lineage>
        <taxon>Eukaryota</taxon>
        <taxon>Fungi</taxon>
        <taxon>Dikarya</taxon>
        <taxon>Ascomycota</taxon>
        <taxon>Pezizomycotina</taxon>
        <taxon>Sordariomycetes</taxon>
        <taxon>Sordariomycetidae</taxon>
        <taxon>Sordariales</taxon>
        <taxon>Chaetomiaceae</taxon>
        <taxon>Staphylotrichum</taxon>
    </lineage>
</organism>
<comment type="caution">
    <text evidence="4">The sequence shown here is derived from an EMBL/GenBank/DDBJ whole genome shotgun (WGS) entry which is preliminary data.</text>
</comment>
<dbReference type="PANTHER" id="PTHR42748">
    <property type="entry name" value="NITROGEN METABOLITE REPRESSION PROTEIN NMRA FAMILY MEMBER"/>
    <property type="match status" value="1"/>
</dbReference>
<gene>
    <name evidence="4" type="ORF">NEMBOFW57_001183</name>
</gene>
<evidence type="ECO:0000256" key="1">
    <source>
        <dbReference type="ARBA" id="ARBA00006328"/>
    </source>
</evidence>
<dbReference type="CDD" id="cd05251">
    <property type="entry name" value="NmrA_like_SDR_a"/>
    <property type="match status" value="1"/>
</dbReference>
<accession>A0AAD4F164</accession>
<reference evidence="4" key="1">
    <citation type="submission" date="2023-02" db="EMBL/GenBank/DDBJ databases">
        <authorList>
            <person name="Palmer J.M."/>
        </authorList>
    </citation>
    <scope>NUCLEOTIDE SEQUENCE</scope>
    <source>
        <strain evidence="4">FW57</strain>
    </source>
</reference>
<dbReference type="AlphaFoldDB" id="A0AAD4F164"/>
<dbReference type="Gene3D" id="3.40.50.720">
    <property type="entry name" value="NAD(P)-binding Rossmann-like Domain"/>
    <property type="match status" value="1"/>
</dbReference>
<evidence type="ECO:0000259" key="3">
    <source>
        <dbReference type="Pfam" id="PF05368"/>
    </source>
</evidence>
<dbReference type="SUPFAM" id="SSF51735">
    <property type="entry name" value="NAD(P)-binding Rossmann-fold domains"/>
    <property type="match status" value="1"/>
</dbReference>
<dbReference type="InterPro" id="IPR008030">
    <property type="entry name" value="NmrA-like"/>
</dbReference>
<protein>
    <recommendedName>
        <fullName evidence="3">NmrA-like domain-containing protein</fullName>
    </recommendedName>
</protein>
<evidence type="ECO:0000313" key="4">
    <source>
        <dbReference type="EMBL" id="KAG7291171.1"/>
    </source>
</evidence>
<sequence>MNRAILVTGATGKQGGAVIKALLADKAGFRILAVTRDTNSPSAKRLAAKSSDITLVQGDLNDTEAIFKAAEQATSHPIWGVFSVQTFAMNKTGPIIEQKQGQALVDSAIKHGVKHFVYTSVDRHGETSINNPTNVPHFVSKHNIEHHLINKSKGTDMTWTILRPVGFMENFADGFVAKIFATSWKLVIKSRPLQLVATDDIGVFAAKAFEQADRYAGQAITLAGDSLTYDQMVAVFKQKTGSPPPMTWGFIARFVLWMSEEMGTMFNFFEKEGFASDIPELKKVHPGLKDLGAWLEENYNVNKSN</sequence>
<proteinExistence type="inferred from homology"/>
<dbReference type="EMBL" id="JAHCVI010000001">
    <property type="protein sequence ID" value="KAG7291171.1"/>
    <property type="molecule type" value="Genomic_DNA"/>
</dbReference>
<dbReference type="InterPro" id="IPR051164">
    <property type="entry name" value="NmrA-like_oxidored"/>
</dbReference>
<keyword evidence="5" id="KW-1185">Reference proteome</keyword>
<dbReference type="PANTHER" id="PTHR42748:SF7">
    <property type="entry name" value="NMRA LIKE REDOX SENSOR 1-RELATED"/>
    <property type="match status" value="1"/>
</dbReference>
<feature type="domain" description="NmrA-like" evidence="3">
    <location>
        <begin position="2"/>
        <end position="275"/>
    </location>
</feature>
<dbReference type="Gene3D" id="3.90.25.10">
    <property type="entry name" value="UDP-galactose 4-epimerase, domain 1"/>
    <property type="match status" value="1"/>
</dbReference>